<name>A0A1H6C8Q1_9HYPH</name>
<proteinExistence type="predicted"/>
<dbReference type="Proteomes" id="UP000236743">
    <property type="component" value="Unassembled WGS sequence"/>
</dbReference>
<sequence length="93" mass="10217">MAGGTVGLSPWKPFGFFHFNMDDCNRTMHCGVRTLGVAGSFHLEEAAAINFAPNYTLPFLPRHRSNMDICYWGNAGRGRSRPNGTMINADLPG</sequence>
<evidence type="ECO:0000313" key="1">
    <source>
        <dbReference type="EMBL" id="SEG69278.1"/>
    </source>
</evidence>
<keyword evidence="2" id="KW-1185">Reference proteome</keyword>
<dbReference type="EMBL" id="FNUY01000009">
    <property type="protein sequence ID" value="SEG69278.1"/>
    <property type="molecule type" value="Genomic_DNA"/>
</dbReference>
<evidence type="ECO:0000313" key="2">
    <source>
        <dbReference type="Proteomes" id="UP000236743"/>
    </source>
</evidence>
<protein>
    <submittedName>
        <fullName evidence="1">Uncharacterized protein</fullName>
    </submittedName>
</protein>
<organism evidence="1 2">
    <name type="scientific">Bosea lathyri</name>
    <dbReference type="NCBI Taxonomy" id="1036778"/>
    <lineage>
        <taxon>Bacteria</taxon>
        <taxon>Pseudomonadati</taxon>
        <taxon>Pseudomonadota</taxon>
        <taxon>Alphaproteobacteria</taxon>
        <taxon>Hyphomicrobiales</taxon>
        <taxon>Boseaceae</taxon>
        <taxon>Bosea</taxon>
    </lineage>
</organism>
<gene>
    <name evidence="1" type="ORF">SAMN04488115_109134</name>
</gene>
<accession>A0A1H6C8Q1</accession>
<reference evidence="1 2" key="1">
    <citation type="submission" date="2016-10" db="EMBL/GenBank/DDBJ databases">
        <authorList>
            <person name="de Groot N.N."/>
        </authorList>
    </citation>
    <scope>NUCLEOTIDE SEQUENCE [LARGE SCALE GENOMIC DNA]</scope>
    <source>
        <strain evidence="1 2">DSM 26656</strain>
    </source>
</reference>
<dbReference type="AlphaFoldDB" id="A0A1H6C8Q1"/>